<dbReference type="CDD" id="cd03801">
    <property type="entry name" value="GT4_PimA-like"/>
    <property type="match status" value="1"/>
</dbReference>
<evidence type="ECO:0000313" key="4">
    <source>
        <dbReference type="Proteomes" id="UP000597459"/>
    </source>
</evidence>
<dbReference type="EMBL" id="WOTH01000071">
    <property type="protein sequence ID" value="NHO55371.1"/>
    <property type="molecule type" value="Genomic_DNA"/>
</dbReference>
<dbReference type="GO" id="GO:0016757">
    <property type="term" value="F:glycosyltransferase activity"/>
    <property type="evidence" value="ECO:0007669"/>
    <property type="project" value="InterPro"/>
</dbReference>
<feature type="domain" description="Glycosyl transferase family 1" evidence="1">
    <location>
        <begin position="659"/>
        <end position="825"/>
    </location>
</feature>
<dbReference type="SUPFAM" id="SSF53756">
    <property type="entry name" value="UDP-Glycosyltransferase/glycogen phosphorylase"/>
    <property type="match status" value="1"/>
</dbReference>
<dbReference type="AlphaFoldDB" id="A0A967EEH7"/>
<dbReference type="Gene3D" id="3.90.550.10">
    <property type="entry name" value="Spore Coat Polysaccharide Biosynthesis Protein SpsA, Chain A"/>
    <property type="match status" value="1"/>
</dbReference>
<evidence type="ECO:0000259" key="2">
    <source>
        <dbReference type="Pfam" id="PF00535"/>
    </source>
</evidence>
<dbReference type="InterPro" id="IPR029044">
    <property type="entry name" value="Nucleotide-diphossugar_trans"/>
</dbReference>
<dbReference type="CDD" id="cd00761">
    <property type="entry name" value="Glyco_tranf_GTA_type"/>
    <property type="match status" value="1"/>
</dbReference>
<dbReference type="InterPro" id="IPR001173">
    <property type="entry name" value="Glyco_trans_2-like"/>
</dbReference>
<dbReference type="SUPFAM" id="SSF53448">
    <property type="entry name" value="Nucleotide-diphospho-sugar transferases"/>
    <property type="match status" value="1"/>
</dbReference>
<dbReference type="Gene3D" id="3.40.50.2000">
    <property type="entry name" value="Glycogen Phosphorylase B"/>
    <property type="match status" value="2"/>
</dbReference>
<dbReference type="PANTHER" id="PTHR12526:SF634">
    <property type="entry name" value="BLL3361 PROTEIN"/>
    <property type="match status" value="1"/>
</dbReference>
<dbReference type="Pfam" id="PF00534">
    <property type="entry name" value="Glycos_transf_1"/>
    <property type="match status" value="1"/>
</dbReference>
<evidence type="ECO:0000313" key="3">
    <source>
        <dbReference type="EMBL" id="NHO55371.1"/>
    </source>
</evidence>
<reference evidence="3" key="1">
    <citation type="submission" date="2019-11" db="EMBL/GenBank/DDBJ databases">
        <title>Description of new Acetobacter species.</title>
        <authorList>
            <person name="Cleenwerck I."/>
            <person name="Sombolestani A.S."/>
        </authorList>
    </citation>
    <scope>NUCLEOTIDE SEQUENCE</scope>
    <source>
        <strain evidence="3">LMG 1626</strain>
    </source>
</reference>
<dbReference type="PANTHER" id="PTHR12526">
    <property type="entry name" value="GLYCOSYLTRANSFERASE"/>
    <property type="match status" value="1"/>
</dbReference>
<gene>
    <name evidence="3" type="ORF">GOB87_15760</name>
</gene>
<name>A0A967EEH7_9PROT</name>
<evidence type="ECO:0000259" key="1">
    <source>
        <dbReference type="Pfam" id="PF00534"/>
    </source>
</evidence>
<protein>
    <submittedName>
        <fullName evidence="3">Glycosyltransferase</fullName>
    </submittedName>
</protein>
<dbReference type="Pfam" id="PF00535">
    <property type="entry name" value="Glycos_transf_2"/>
    <property type="match status" value="1"/>
</dbReference>
<feature type="domain" description="Glycosyltransferase 2-like" evidence="2">
    <location>
        <begin position="238"/>
        <end position="344"/>
    </location>
</feature>
<accession>A0A967EEH7</accession>
<dbReference type="RefSeq" id="WP_166319012.1">
    <property type="nucleotide sequence ID" value="NZ_WOTH01000071.1"/>
</dbReference>
<keyword evidence="4" id="KW-1185">Reference proteome</keyword>
<proteinExistence type="predicted"/>
<sequence length="856" mass="96833">MKDGFSPDRLDAAQLLHEVDRKKVEGIRRARELFEARQRVEGLEKANSILEPSCAELSARVDELEVFRQRYEEIANSTTWRLTRPVRWALERFASIRRRAKRLGARASVTVEAPVPAGPAIDVTACDPKMLEDVAQGIDLAYYQKQLGPWEATLDHRMAAAHYLTLGRTEYLDPHPDFVTRHYLFLHEDVRRAGIDPFWHWLVYGRKEGRVALPHVRRVAQREYKPLVSAVIVGIVDPETLERQIGSIRNQTYSELEILVVDTEENVTTCRRDDDVRVISCPKESEDISLWQVAFREAQGDIIWLREHDVQPEANFVERLVRHFADTSVQVAFGSSSAGESDVAPVIRSAGEWFTTSFAEADLAPEIDGCLMRRHQVDQRVWQTIVSLHTGKTWFFLAELMAGGQLVLDASTGISCEAARATPAQLPDFYKEYQFLIAHLCRKWGIPETEVRRLAERLREMFESASTGSDVFEDVFDLDAILRVQHEPRHIVFNVLGFMLGGGELFPIALANGLLRQGYMVSFLVLDDTRTDPDVLALLDRAIPIYSMFEAKEVGVWRFILDIHADLIHSHICLSDLPFFPDDRTLTVVPYIVTLHGSYECVTLGEDMLARLRRDVTLWVYLAEKNLAHLRGLDGSVPCGDIVHIPNGMTLDRRPFPLTREQLGIGPEDFIVAVASRAIPEKGWVQAAQAIEQLNKEDPPRRVHLLLCGTGDCYEQYREELGRLPNIHLLGYQDCINGLYRMADCMLLPTRFPGESFPLTLIQALQVGTPAIATDVGMVRSMMTADDGGLAGELLPLDADDATFENAIIAAIREMMDDAKRAEFARHARACGQRYGMDRVVAAYDRVYRRFLDVEA</sequence>
<organism evidence="3 4">
    <name type="scientific">Acetobacter estunensis</name>
    <dbReference type="NCBI Taxonomy" id="104097"/>
    <lineage>
        <taxon>Bacteria</taxon>
        <taxon>Pseudomonadati</taxon>
        <taxon>Pseudomonadota</taxon>
        <taxon>Alphaproteobacteria</taxon>
        <taxon>Acetobacterales</taxon>
        <taxon>Acetobacteraceae</taxon>
        <taxon>Acetobacter</taxon>
    </lineage>
</organism>
<comment type="caution">
    <text evidence="3">The sequence shown here is derived from an EMBL/GenBank/DDBJ whole genome shotgun (WGS) entry which is preliminary data.</text>
</comment>
<dbReference type="InterPro" id="IPR001296">
    <property type="entry name" value="Glyco_trans_1"/>
</dbReference>
<dbReference type="Proteomes" id="UP000597459">
    <property type="component" value="Unassembled WGS sequence"/>
</dbReference>